<feature type="modified residue" description="4-aspartylphosphate" evidence="7">
    <location>
        <position position="55"/>
    </location>
</feature>
<dbReference type="SUPFAM" id="SSF46689">
    <property type="entry name" value="Homeodomain-like"/>
    <property type="match status" value="1"/>
</dbReference>
<dbReference type="PANTHER" id="PTHR32071">
    <property type="entry name" value="TRANSCRIPTIONAL REGULATORY PROTEIN"/>
    <property type="match status" value="1"/>
</dbReference>
<dbReference type="Pfam" id="PF00158">
    <property type="entry name" value="Sigma54_activat"/>
    <property type="match status" value="1"/>
</dbReference>
<evidence type="ECO:0000256" key="8">
    <source>
        <dbReference type="SAM" id="MobiDB-lite"/>
    </source>
</evidence>
<keyword evidence="12" id="KW-1185">Reference proteome</keyword>
<dbReference type="InterPro" id="IPR025662">
    <property type="entry name" value="Sigma_54_int_dom_ATP-bd_1"/>
</dbReference>
<evidence type="ECO:0000313" key="11">
    <source>
        <dbReference type="EMBL" id="KDB51448.1"/>
    </source>
</evidence>
<dbReference type="GO" id="GO:0043565">
    <property type="term" value="F:sequence-specific DNA binding"/>
    <property type="evidence" value="ECO:0007669"/>
    <property type="project" value="InterPro"/>
</dbReference>
<dbReference type="PATRIC" id="fig|1286631.3.peg.2901"/>
<dbReference type="InterPro" id="IPR009057">
    <property type="entry name" value="Homeodomain-like_sf"/>
</dbReference>
<feature type="domain" description="Response regulatory" evidence="10">
    <location>
        <begin position="6"/>
        <end position="120"/>
    </location>
</feature>
<keyword evidence="5" id="KW-0805">Transcription regulation</keyword>
<evidence type="ECO:0000259" key="9">
    <source>
        <dbReference type="PROSITE" id="PS50045"/>
    </source>
</evidence>
<sequence length="456" mass="49805">MTRELSVLVVEDDFHMQLGCVQALQLAGLSVEAVDSAEQAMGLITPGFAGVIVTDMRLPGADGLSLVRHCHGLDADLPVIMITGHGDVTLAVEAMRSGAYDFIPKPFSPELLVEVVRRAIEKRSLTLEVATLRAALAGRDGLEGKLVGRSPQIQRVRRLISEVAGSPVDILIHGETGTGKEVVARALHDFSGRRAGPYVALNCGGVPDSLLDSELFGHEQGAFTGAQKRRIGKIEHADRGTLFLDELESMPLPMQIKLLRVLQEREIERLGSNQPLRVDVRVVAATKDDLIARAQAGSFRSDLYYRLNVVTIELPPLRERREDIPVLLDHFMVLAASRFNRPPPNVSTEQMHRLMAHHWPGNVRELRNAADCLVLGVRKDELLGPPPVEASEAGEGTGAGEEGLSLADSVDSYERSLIAAELRRQQGNIARTAKALRVPKTTLNDKIRKHRLQAGE</sequence>
<dbReference type="Pfam" id="PF25601">
    <property type="entry name" value="AAA_lid_14"/>
    <property type="match status" value="1"/>
</dbReference>
<dbReference type="GO" id="GO:0000160">
    <property type="term" value="P:phosphorelay signal transduction system"/>
    <property type="evidence" value="ECO:0007669"/>
    <property type="project" value="UniProtKB-KW"/>
</dbReference>
<dbReference type="PROSITE" id="PS50045">
    <property type="entry name" value="SIGMA54_INTERACT_4"/>
    <property type="match status" value="1"/>
</dbReference>
<dbReference type="PANTHER" id="PTHR32071:SF57">
    <property type="entry name" value="C4-DICARBOXYLATE TRANSPORT TRANSCRIPTIONAL REGULATORY PROTEIN DCTD"/>
    <property type="match status" value="1"/>
</dbReference>
<dbReference type="InterPro" id="IPR011006">
    <property type="entry name" value="CheY-like_superfamily"/>
</dbReference>
<dbReference type="STRING" id="34103.SAMN05421778_11416"/>
<dbReference type="InterPro" id="IPR001789">
    <property type="entry name" value="Sig_transdc_resp-reg_receiver"/>
</dbReference>
<name>A0A059KK21_9BURK</name>
<dbReference type="Gene3D" id="3.40.50.2300">
    <property type="match status" value="1"/>
</dbReference>
<dbReference type="AlphaFoldDB" id="A0A059KK21"/>
<dbReference type="eggNOG" id="COG2204">
    <property type="taxonomic scope" value="Bacteria"/>
</dbReference>
<reference evidence="11 12" key="1">
    <citation type="journal article" date="2014" name="FEMS Microbiol. Ecol.">
        <title>Sphaerotilus natans encrusted with nanoball-shaped Fe(III) oxide minerals formed by nitrate-reducing mixotrophic Fe(II) oxidation.</title>
        <authorList>
            <person name="Park S."/>
            <person name="Kim D.H."/>
            <person name="Lee J.H."/>
            <person name="Hur H.G."/>
        </authorList>
    </citation>
    <scope>NUCLEOTIDE SEQUENCE [LARGE SCALE GENOMIC DNA]</scope>
    <source>
        <strain evidence="11 12">DSM 6575</strain>
    </source>
</reference>
<evidence type="ECO:0000256" key="1">
    <source>
        <dbReference type="ARBA" id="ARBA00022553"/>
    </source>
</evidence>
<dbReference type="InterPro" id="IPR027417">
    <property type="entry name" value="P-loop_NTPase"/>
</dbReference>
<evidence type="ECO:0000256" key="5">
    <source>
        <dbReference type="ARBA" id="ARBA00023015"/>
    </source>
</evidence>
<accession>A0A059KK21</accession>
<dbReference type="InterPro" id="IPR003593">
    <property type="entry name" value="AAA+_ATPase"/>
</dbReference>
<evidence type="ECO:0000256" key="2">
    <source>
        <dbReference type="ARBA" id="ARBA00022741"/>
    </source>
</evidence>
<organism evidence="11 12">
    <name type="scientific">Sphaerotilus natans subsp. natans DSM 6575</name>
    <dbReference type="NCBI Taxonomy" id="1286631"/>
    <lineage>
        <taxon>Bacteria</taxon>
        <taxon>Pseudomonadati</taxon>
        <taxon>Pseudomonadota</taxon>
        <taxon>Betaproteobacteria</taxon>
        <taxon>Burkholderiales</taxon>
        <taxon>Sphaerotilaceae</taxon>
        <taxon>Sphaerotilus</taxon>
    </lineage>
</organism>
<keyword evidence="6" id="KW-0804">Transcription</keyword>
<dbReference type="InterPro" id="IPR002197">
    <property type="entry name" value="HTH_Fis"/>
</dbReference>
<dbReference type="Proteomes" id="UP000026714">
    <property type="component" value="Unassembled WGS sequence"/>
</dbReference>
<keyword evidence="1 7" id="KW-0597">Phosphoprotein</keyword>
<dbReference type="InterPro" id="IPR058031">
    <property type="entry name" value="AAA_lid_NorR"/>
</dbReference>
<feature type="region of interest" description="Disordered" evidence="8">
    <location>
        <begin position="384"/>
        <end position="403"/>
    </location>
</feature>
<dbReference type="SUPFAM" id="SSF52540">
    <property type="entry name" value="P-loop containing nucleoside triphosphate hydrolases"/>
    <property type="match status" value="1"/>
</dbReference>
<dbReference type="CDD" id="cd00009">
    <property type="entry name" value="AAA"/>
    <property type="match status" value="1"/>
</dbReference>
<dbReference type="FunFam" id="3.40.50.2300:FF:000018">
    <property type="entry name" value="DNA-binding transcriptional regulator NtrC"/>
    <property type="match status" value="1"/>
</dbReference>
<gene>
    <name evidence="11" type="ORF">X805_29680</name>
</gene>
<dbReference type="PROSITE" id="PS00675">
    <property type="entry name" value="SIGMA54_INTERACT_1"/>
    <property type="match status" value="1"/>
</dbReference>
<dbReference type="SMART" id="SM00382">
    <property type="entry name" value="AAA"/>
    <property type="match status" value="1"/>
</dbReference>
<evidence type="ECO:0000256" key="6">
    <source>
        <dbReference type="ARBA" id="ARBA00023163"/>
    </source>
</evidence>
<keyword evidence="4" id="KW-0902">Two-component regulatory system</keyword>
<dbReference type="FunFam" id="3.40.50.300:FF:000006">
    <property type="entry name" value="DNA-binding transcriptional regulator NtrC"/>
    <property type="match status" value="1"/>
</dbReference>
<dbReference type="Gene3D" id="3.40.50.300">
    <property type="entry name" value="P-loop containing nucleotide triphosphate hydrolases"/>
    <property type="match status" value="1"/>
</dbReference>
<dbReference type="SMART" id="SM00448">
    <property type="entry name" value="REC"/>
    <property type="match status" value="1"/>
</dbReference>
<proteinExistence type="predicted"/>
<evidence type="ECO:0000256" key="4">
    <source>
        <dbReference type="ARBA" id="ARBA00023012"/>
    </source>
</evidence>
<dbReference type="RefSeq" id="WP_037483547.1">
    <property type="nucleotide sequence ID" value="NZ_AZRA01000079.1"/>
</dbReference>
<dbReference type="EMBL" id="AZRA01000079">
    <property type="protein sequence ID" value="KDB51448.1"/>
    <property type="molecule type" value="Genomic_DNA"/>
</dbReference>
<dbReference type="Pfam" id="PF02954">
    <property type="entry name" value="HTH_8"/>
    <property type="match status" value="1"/>
</dbReference>
<dbReference type="Gene3D" id="1.10.10.60">
    <property type="entry name" value="Homeodomain-like"/>
    <property type="match status" value="1"/>
</dbReference>
<dbReference type="Pfam" id="PF00072">
    <property type="entry name" value="Response_reg"/>
    <property type="match status" value="1"/>
</dbReference>
<evidence type="ECO:0000256" key="3">
    <source>
        <dbReference type="ARBA" id="ARBA00022840"/>
    </source>
</evidence>
<evidence type="ECO:0000313" key="12">
    <source>
        <dbReference type="Proteomes" id="UP000026714"/>
    </source>
</evidence>
<dbReference type="Gene3D" id="1.10.8.60">
    <property type="match status" value="1"/>
</dbReference>
<dbReference type="SUPFAM" id="SSF52172">
    <property type="entry name" value="CheY-like"/>
    <property type="match status" value="1"/>
</dbReference>
<evidence type="ECO:0000259" key="10">
    <source>
        <dbReference type="PROSITE" id="PS50110"/>
    </source>
</evidence>
<keyword evidence="2" id="KW-0547">Nucleotide-binding</keyword>
<dbReference type="InterPro" id="IPR002078">
    <property type="entry name" value="Sigma_54_int"/>
</dbReference>
<keyword evidence="3" id="KW-0067">ATP-binding</keyword>
<dbReference type="CDD" id="cd17549">
    <property type="entry name" value="REC_DctD-like"/>
    <property type="match status" value="1"/>
</dbReference>
<dbReference type="GO" id="GO:0006355">
    <property type="term" value="P:regulation of DNA-templated transcription"/>
    <property type="evidence" value="ECO:0007669"/>
    <property type="project" value="InterPro"/>
</dbReference>
<evidence type="ECO:0000256" key="7">
    <source>
        <dbReference type="PROSITE-ProRule" id="PRU00169"/>
    </source>
</evidence>
<dbReference type="PROSITE" id="PS00688">
    <property type="entry name" value="SIGMA54_INTERACT_3"/>
    <property type="match status" value="1"/>
</dbReference>
<dbReference type="InterPro" id="IPR025944">
    <property type="entry name" value="Sigma_54_int_dom_CS"/>
</dbReference>
<comment type="caution">
    <text evidence="11">The sequence shown here is derived from an EMBL/GenBank/DDBJ whole genome shotgun (WGS) entry which is preliminary data.</text>
</comment>
<dbReference type="PROSITE" id="PS50110">
    <property type="entry name" value="RESPONSE_REGULATORY"/>
    <property type="match status" value="1"/>
</dbReference>
<feature type="domain" description="Sigma-54 factor interaction" evidence="9">
    <location>
        <begin position="146"/>
        <end position="375"/>
    </location>
</feature>
<protein>
    <submittedName>
        <fullName evidence="11">Two component sigma-54 specific Fis family transcriptional regulator</fullName>
    </submittedName>
</protein>
<dbReference type="GO" id="GO:0005524">
    <property type="term" value="F:ATP binding"/>
    <property type="evidence" value="ECO:0007669"/>
    <property type="project" value="UniProtKB-KW"/>
</dbReference>